<evidence type="ECO:0000313" key="2">
    <source>
        <dbReference type="Proteomes" id="UP000324222"/>
    </source>
</evidence>
<gene>
    <name evidence="1" type="ORF">E2C01_017934</name>
</gene>
<dbReference type="EMBL" id="VSRR010001381">
    <property type="protein sequence ID" value="MPC24839.1"/>
    <property type="molecule type" value="Genomic_DNA"/>
</dbReference>
<protein>
    <submittedName>
        <fullName evidence="1">Uncharacterized protein</fullName>
    </submittedName>
</protein>
<dbReference type="AlphaFoldDB" id="A0A5B7DUW0"/>
<keyword evidence="2" id="KW-1185">Reference proteome</keyword>
<dbReference type="Proteomes" id="UP000324222">
    <property type="component" value="Unassembled WGS sequence"/>
</dbReference>
<proteinExistence type="predicted"/>
<organism evidence="1 2">
    <name type="scientific">Portunus trituberculatus</name>
    <name type="common">Swimming crab</name>
    <name type="synonym">Neptunus trituberculatus</name>
    <dbReference type="NCBI Taxonomy" id="210409"/>
    <lineage>
        <taxon>Eukaryota</taxon>
        <taxon>Metazoa</taxon>
        <taxon>Ecdysozoa</taxon>
        <taxon>Arthropoda</taxon>
        <taxon>Crustacea</taxon>
        <taxon>Multicrustacea</taxon>
        <taxon>Malacostraca</taxon>
        <taxon>Eumalacostraca</taxon>
        <taxon>Eucarida</taxon>
        <taxon>Decapoda</taxon>
        <taxon>Pleocyemata</taxon>
        <taxon>Brachyura</taxon>
        <taxon>Eubrachyura</taxon>
        <taxon>Portunoidea</taxon>
        <taxon>Portunidae</taxon>
        <taxon>Portuninae</taxon>
        <taxon>Portunus</taxon>
    </lineage>
</organism>
<evidence type="ECO:0000313" key="1">
    <source>
        <dbReference type="EMBL" id="MPC24839.1"/>
    </source>
</evidence>
<accession>A0A5B7DUW0</accession>
<sequence>MLPSPEQQQDLPPATIAELSWALPRRYRDTGRAEAVGRLLLLAGTRMLAP</sequence>
<reference evidence="1 2" key="1">
    <citation type="submission" date="2019-05" db="EMBL/GenBank/DDBJ databases">
        <title>Another draft genome of Portunus trituberculatus and its Hox gene families provides insights of decapod evolution.</title>
        <authorList>
            <person name="Jeong J.-H."/>
            <person name="Song I."/>
            <person name="Kim S."/>
            <person name="Choi T."/>
            <person name="Kim D."/>
            <person name="Ryu S."/>
            <person name="Kim W."/>
        </authorList>
    </citation>
    <scope>NUCLEOTIDE SEQUENCE [LARGE SCALE GENOMIC DNA]</scope>
    <source>
        <tissue evidence="1">Muscle</tissue>
    </source>
</reference>
<name>A0A5B7DUW0_PORTR</name>
<comment type="caution">
    <text evidence="1">The sequence shown here is derived from an EMBL/GenBank/DDBJ whole genome shotgun (WGS) entry which is preliminary data.</text>
</comment>